<evidence type="ECO:0000256" key="4">
    <source>
        <dbReference type="ARBA" id="ARBA00022553"/>
    </source>
</evidence>
<keyword evidence="8" id="KW-0472">Membrane</keyword>
<dbReference type="InterPro" id="IPR005552">
    <property type="entry name" value="Scramblase"/>
</dbReference>
<comment type="caution">
    <text evidence="12">The sequence shown here is derived from an EMBL/GenBank/DDBJ whole genome shotgun (WGS) entry which is preliminary data.</text>
</comment>
<dbReference type="Pfam" id="PF03803">
    <property type="entry name" value="Scramblase"/>
    <property type="match status" value="1"/>
</dbReference>
<name>A0AA88Q1P1_9TELE</name>
<evidence type="ECO:0000256" key="6">
    <source>
        <dbReference type="ARBA" id="ARBA00022837"/>
    </source>
</evidence>
<sequence>MELSEATTMISSFHCPSHLETLTRMDQLFIFKEETMEECLAEACCGIKPIKKYNVKDDTGNKVFSIVEDSESCERQCFDIASSFIMNVTDHSNQEVIRLVHPFCCCSHELEVQSPPGTAIGYVRQNWHVCLPKLTVENEQGEPAFKIEGPCILCTCCTDENFELVSLNGAEKDRSIGKIFKPFSYSGSNAGADFVLRFPSHLDVKMKAAVLGACMLIDWMYYEKRK</sequence>
<keyword evidence="7" id="KW-1133">Transmembrane helix</keyword>
<dbReference type="GO" id="GO:0005886">
    <property type="term" value="C:plasma membrane"/>
    <property type="evidence" value="ECO:0007669"/>
    <property type="project" value="TreeGrafter"/>
</dbReference>
<evidence type="ECO:0000256" key="8">
    <source>
        <dbReference type="ARBA" id="ARBA00023136"/>
    </source>
</evidence>
<dbReference type="GO" id="GO:0017128">
    <property type="term" value="F:phospholipid scramblase activity"/>
    <property type="evidence" value="ECO:0007669"/>
    <property type="project" value="InterPro"/>
</dbReference>
<comment type="function">
    <text evidence="11">May mediate accelerated ATP-independent bidirectional transbilayer migration of phospholipids upon binding calcium ions that results in a loss of phospholipid asymmetry in the plasma membrane.</text>
</comment>
<evidence type="ECO:0000256" key="1">
    <source>
        <dbReference type="ARBA" id="ARBA00001913"/>
    </source>
</evidence>
<gene>
    <name evidence="12" type="ORF">Q8A67_009389</name>
</gene>
<dbReference type="EMBL" id="JAUYZG010000008">
    <property type="protein sequence ID" value="KAK2901274.1"/>
    <property type="molecule type" value="Genomic_DNA"/>
</dbReference>
<keyword evidence="13" id="KW-1185">Reference proteome</keyword>
<dbReference type="AlphaFoldDB" id="A0AA88Q1P1"/>
<dbReference type="Proteomes" id="UP001187343">
    <property type="component" value="Unassembled WGS sequence"/>
</dbReference>
<keyword evidence="5" id="KW-0812">Transmembrane</keyword>
<evidence type="ECO:0000256" key="11">
    <source>
        <dbReference type="RuleBase" id="RU363116"/>
    </source>
</evidence>
<evidence type="ECO:0000256" key="9">
    <source>
        <dbReference type="ARBA" id="ARBA00023139"/>
    </source>
</evidence>
<reference evidence="12" key="1">
    <citation type="submission" date="2023-08" db="EMBL/GenBank/DDBJ databases">
        <title>Chromosome-level Genome Assembly of mud carp (Cirrhinus molitorella).</title>
        <authorList>
            <person name="Liu H."/>
        </authorList>
    </citation>
    <scope>NUCLEOTIDE SEQUENCE</scope>
    <source>
        <strain evidence="12">Prfri</strain>
        <tissue evidence="12">Muscle</tissue>
    </source>
</reference>
<evidence type="ECO:0000256" key="3">
    <source>
        <dbReference type="ARBA" id="ARBA00005350"/>
    </source>
</evidence>
<evidence type="ECO:0000256" key="7">
    <source>
        <dbReference type="ARBA" id="ARBA00022989"/>
    </source>
</evidence>
<evidence type="ECO:0000313" key="12">
    <source>
        <dbReference type="EMBL" id="KAK2901274.1"/>
    </source>
</evidence>
<evidence type="ECO:0000256" key="5">
    <source>
        <dbReference type="ARBA" id="ARBA00022692"/>
    </source>
</evidence>
<dbReference type="PANTHER" id="PTHR23248">
    <property type="entry name" value="PHOSPHOLIPID SCRAMBLASE-RELATED"/>
    <property type="match status" value="1"/>
</dbReference>
<proteinExistence type="inferred from homology"/>
<organism evidence="12 13">
    <name type="scientific">Cirrhinus molitorella</name>
    <name type="common">mud carp</name>
    <dbReference type="NCBI Taxonomy" id="172907"/>
    <lineage>
        <taxon>Eukaryota</taxon>
        <taxon>Metazoa</taxon>
        <taxon>Chordata</taxon>
        <taxon>Craniata</taxon>
        <taxon>Vertebrata</taxon>
        <taxon>Euteleostomi</taxon>
        <taxon>Actinopterygii</taxon>
        <taxon>Neopterygii</taxon>
        <taxon>Teleostei</taxon>
        <taxon>Ostariophysi</taxon>
        <taxon>Cypriniformes</taxon>
        <taxon>Cyprinidae</taxon>
        <taxon>Labeoninae</taxon>
        <taxon>Labeonini</taxon>
        <taxon>Cirrhinus</taxon>
    </lineage>
</organism>
<evidence type="ECO:0000256" key="2">
    <source>
        <dbReference type="ARBA" id="ARBA00004606"/>
    </source>
</evidence>
<dbReference type="PANTHER" id="PTHR23248:SF38">
    <property type="entry name" value="PHOSPHOLIPID SCRAMBLASE 1"/>
    <property type="match status" value="1"/>
</dbReference>
<accession>A0AA88Q1P1</accession>
<keyword evidence="10 11" id="KW-0449">Lipoprotein</keyword>
<evidence type="ECO:0000256" key="10">
    <source>
        <dbReference type="ARBA" id="ARBA00023288"/>
    </source>
</evidence>
<keyword evidence="9 11" id="KW-0564">Palmitate</keyword>
<comment type="subcellular location">
    <subcellularLocation>
        <location evidence="2">Membrane</location>
        <topology evidence="2">Single-pass type II membrane protein</topology>
    </subcellularLocation>
</comment>
<protein>
    <recommendedName>
        <fullName evidence="11">Phospholipid scramblase</fullName>
    </recommendedName>
</protein>
<evidence type="ECO:0000313" key="13">
    <source>
        <dbReference type="Proteomes" id="UP001187343"/>
    </source>
</evidence>
<comment type="cofactor">
    <cofactor evidence="1 11">
        <name>Ca(2+)</name>
        <dbReference type="ChEBI" id="CHEBI:29108"/>
    </cofactor>
</comment>
<keyword evidence="6 11" id="KW-0106">Calcium</keyword>
<keyword evidence="4" id="KW-0597">Phosphoprotein</keyword>
<comment type="similarity">
    <text evidence="3 11">Belongs to the phospholipid scramblase family.</text>
</comment>